<feature type="chain" id="PRO_5004565573" evidence="2">
    <location>
        <begin position="24"/>
        <end position="318"/>
    </location>
</feature>
<feature type="signal peptide" evidence="2">
    <location>
        <begin position="1"/>
        <end position="23"/>
    </location>
</feature>
<organism evidence="4 5">
    <name type="scientific">Sphingobium ummariense RL-3</name>
    <dbReference type="NCBI Taxonomy" id="1346791"/>
    <lineage>
        <taxon>Bacteria</taxon>
        <taxon>Pseudomonadati</taxon>
        <taxon>Pseudomonadota</taxon>
        <taxon>Alphaproteobacteria</taxon>
        <taxon>Sphingomonadales</taxon>
        <taxon>Sphingomonadaceae</taxon>
        <taxon>Sphingobium</taxon>
    </lineage>
</organism>
<evidence type="ECO:0000256" key="1">
    <source>
        <dbReference type="ARBA" id="ARBA00005250"/>
    </source>
</evidence>
<keyword evidence="5" id="KW-1185">Reference proteome</keyword>
<dbReference type="PROSITE" id="PS51318">
    <property type="entry name" value="TAT"/>
    <property type="match status" value="1"/>
</dbReference>
<accession>T0JZX7</accession>
<evidence type="ECO:0000313" key="4">
    <source>
        <dbReference type="EMBL" id="EQB29809.1"/>
    </source>
</evidence>
<dbReference type="Proteomes" id="UP000015523">
    <property type="component" value="Unassembled WGS sequence"/>
</dbReference>
<dbReference type="InterPro" id="IPR001279">
    <property type="entry name" value="Metallo-B-lactamas"/>
</dbReference>
<dbReference type="InterPro" id="IPR036866">
    <property type="entry name" value="RibonucZ/Hydroxyglut_hydro"/>
</dbReference>
<dbReference type="PANTHER" id="PTHR42951:SF4">
    <property type="entry name" value="ACYL-COENZYME A THIOESTERASE MBLAC2"/>
    <property type="match status" value="1"/>
</dbReference>
<dbReference type="InterPro" id="IPR006311">
    <property type="entry name" value="TAT_signal"/>
</dbReference>
<reference evidence="4 5" key="1">
    <citation type="journal article" date="2013" name="Genome Announc.">
        <title>Draft Genome Sequence of Sphingobium ummariense Strain RL-3, a Hexachlorocyclohexane-Degrading Bacterium.</title>
        <authorList>
            <person name="Kohli P."/>
            <person name="Dua A."/>
            <person name="Sangwan N."/>
            <person name="Oldach P."/>
            <person name="Khurana J.P."/>
            <person name="Lal R."/>
        </authorList>
    </citation>
    <scope>NUCLEOTIDE SEQUENCE [LARGE SCALE GENOMIC DNA]</scope>
    <source>
        <strain evidence="4 5">RL-3</strain>
    </source>
</reference>
<dbReference type="PATRIC" id="fig|1346791.3.peg.4602"/>
<evidence type="ECO:0000256" key="2">
    <source>
        <dbReference type="SAM" id="SignalP"/>
    </source>
</evidence>
<evidence type="ECO:0000313" key="5">
    <source>
        <dbReference type="Proteomes" id="UP000015523"/>
    </source>
</evidence>
<dbReference type="PANTHER" id="PTHR42951">
    <property type="entry name" value="METALLO-BETA-LACTAMASE DOMAIN-CONTAINING"/>
    <property type="match status" value="1"/>
</dbReference>
<keyword evidence="4" id="KW-0378">Hydrolase</keyword>
<dbReference type="Gene3D" id="3.60.15.10">
    <property type="entry name" value="Ribonuclease Z/Hydroxyacylglutathione hydrolase-like"/>
    <property type="match status" value="1"/>
</dbReference>
<name>T0JZX7_9SPHN</name>
<sequence>MMRLSRRAVLAGMATLSASQARAADAYRIEPIAVADGIWMVRGANEPIAPGNGGAIANIAIIATPAGTVLCDCGPSIRYARSLRAAAERLTGTPVVRVYVTHLHPDHGLGIAAFEPAMVAALPGTTAALAREGAGYSDAMYRILEDWMRGTELVLPGRQVTTEMEDFGGRRLRLLALSGHSGADLAIVDEATGVLIGGDLVFHDRAPSTPTADLDRWRASLDRLKAEPHRCVLPGHGPLDPGGVEAIVQTRDWIDWLEQALTDAVKAGLDMVEAGRIAIPDRFSTMAVARYELQRSVSHLYPALEARLLPRIDRPRQE</sequence>
<dbReference type="CDD" id="cd16282">
    <property type="entry name" value="metallo-hydrolase-like_MBL-fold"/>
    <property type="match status" value="1"/>
</dbReference>
<dbReference type="STRING" id="1346791.M529_23810"/>
<feature type="domain" description="Metallo-beta-lactamase" evidence="3">
    <location>
        <begin position="56"/>
        <end position="236"/>
    </location>
</feature>
<keyword evidence="2" id="KW-0732">Signal</keyword>
<dbReference type="GO" id="GO:0016787">
    <property type="term" value="F:hydrolase activity"/>
    <property type="evidence" value="ECO:0007669"/>
    <property type="project" value="UniProtKB-KW"/>
</dbReference>
<dbReference type="NCBIfam" id="TIGR04558">
    <property type="entry name" value="SoxH_rel_PQQ_1"/>
    <property type="match status" value="1"/>
</dbReference>
<evidence type="ECO:0000259" key="3">
    <source>
        <dbReference type="SMART" id="SM00849"/>
    </source>
</evidence>
<dbReference type="InterPro" id="IPR030811">
    <property type="entry name" value="SoxH-rel_PQQ_1"/>
</dbReference>
<dbReference type="SMART" id="SM00849">
    <property type="entry name" value="Lactamase_B"/>
    <property type="match status" value="1"/>
</dbReference>
<comment type="caution">
    <text evidence="4">The sequence shown here is derived from an EMBL/GenBank/DDBJ whole genome shotgun (WGS) entry which is preliminary data.</text>
</comment>
<dbReference type="InterPro" id="IPR050855">
    <property type="entry name" value="NDM-1-like"/>
</dbReference>
<dbReference type="GO" id="GO:0017001">
    <property type="term" value="P:antibiotic catabolic process"/>
    <property type="evidence" value="ECO:0007669"/>
    <property type="project" value="UniProtKB-ARBA"/>
</dbReference>
<dbReference type="AlphaFoldDB" id="T0JZX7"/>
<gene>
    <name evidence="4" type="ORF">M529_23810</name>
</gene>
<comment type="similarity">
    <text evidence="1">Belongs to the metallo-beta-lactamase superfamily. Class-B beta-lactamase family.</text>
</comment>
<dbReference type="EMBL" id="AUWY01000136">
    <property type="protein sequence ID" value="EQB29809.1"/>
    <property type="molecule type" value="Genomic_DNA"/>
</dbReference>
<protein>
    <submittedName>
        <fullName evidence="4">Hydrolase</fullName>
    </submittedName>
</protein>
<dbReference type="eggNOG" id="COG0491">
    <property type="taxonomic scope" value="Bacteria"/>
</dbReference>
<proteinExistence type="inferred from homology"/>
<dbReference type="SUPFAM" id="SSF56281">
    <property type="entry name" value="Metallo-hydrolase/oxidoreductase"/>
    <property type="match status" value="1"/>
</dbReference>
<dbReference type="Pfam" id="PF00753">
    <property type="entry name" value="Lactamase_B"/>
    <property type="match status" value="1"/>
</dbReference>